<dbReference type="EnsemblPlants" id="ORUFI11G03280.2">
    <property type="protein sequence ID" value="ORUFI11G03280.2"/>
    <property type="gene ID" value="ORUFI11G03280"/>
</dbReference>
<evidence type="ECO:0000313" key="1">
    <source>
        <dbReference type="EnsemblPlants" id="ORUFI11G03280.2"/>
    </source>
</evidence>
<reference evidence="1" key="2">
    <citation type="submission" date="2015-06" db="UniProtKB">
        <authorList>
            <consortium name="EnsemblPlants"/>
        </authorList>
    </citation>
    <scope>IDENTIFICATION</scope>
</reference>
<reference evidence="2" key="1">
    <citation type="submission" date="2013-06" db="EMBL/GenBank/DDBJ databases">
        <authorList>
            <person name="Zhao Q."/>
        </authorList>
    </citation>
    <scope>NUCLEOTIDE SEQUENCE</scope>
    <source>
        <strain evidence="2">cv. W1943</strain>
    </source>
</reference>
<proteinExistence type="predicted"/>
<dbReference type="AlphaFoldDB" id="A0A0E0R4C4"/>
<sequence>MFIFAHLVYLDGDSSCLPSKPSLLDTSKCLDETALSTKRQPLKMTAVVS</sequence>
<organism evidence="1 2">
    <name type="scientific">Oryza rufipogon</name>
    <name type="common">Brownbeard rice</name>
    <name type="synonym">Asian wild rice</name>
    <dbReference type="NCBI Taxonomy" id="4529"/>
    <lineage>
        <taxon>Eukaryota</taxon>
        <taxon>Viridiplantae</taxon>
        <taxon>Streptophyta</taxon>
        <taxon>Embryophyta</taxon>
        <taxon>Tracheophyta</taxon>
        <taxon>Spermatophyta</taxon>
        <taxon>Magnoliopsida</taxon>
        <taxon>Liliopsida</taxon>
        <taxon>Poales</taxon>
        <taxon>Poaceae</taxon>
        <taxon>BOP clade</taxon>
        <taxon>Oryzoideae</taxon>
        <taxon>Oryzeae</taxon>
        <taxon>Oryzinae</taxon>
        <taxon>Oryza</taxon>
    </lineage>
</organism>
<dbReference type="Proteomes" id="UP000008022">
    <property type="component" value="Unassembled WGS sequence"/>
</dbReference>
<accession>A0A0E0R4C4</accession>
<name>A0A0E0R4C4_ORYRU</name>
<keyword evidence="2" id="KW-1185">Reference proteome</keyword>
<evidence type="ECO:0000313" key="2">
    <source>
        <dbReference type="Proteomes" id="UP000008022"/>
    </source>
</evidence>
<dbReference type="Gramene" id="ORUFI11G03280.2">
    <property type="protein sequence ID" value="ORUFI11G03280.2"/>
    <property type="gene ID" value="ORUFI11G03280"/>
</dbReference>
<dbReference type="HOGENOM" id="CLU_3145042_0_0_1"/>
<protein>
    <submittedName>
        <fullName evidence="1">Uncharacterized protein</fullName>
    </submittedName>
</protein>